<name>A0A6V8LBP5_9ACTN</name>
<dbReference type="EMBL" id="BLPG01000001">
    <property type="protein sequence ID" value="GFJ92201.1"/>
    <property type="molecule type" value="Genomic_DNA"/>
</dbReference>
<reference evidence="2 3" key="1">
    <citation type="submission" date="2020-03" db="EMBL/GenBank/DDBJ databases">
        <title>Whole genome shotgun sequence of Phytohabitans rumicis NBRC 108638.</title>
        <authorList>
            <person name="Komaki H."/>
            <person name="Tamura T."/>
        </authorList>
    </citation>
    <scope>NUCLEOTIDE SEQUENCE [LARGE SCALE GENOMIC DNA]</scope>
    <source>
        <strain evidence="2 3">NBRC 108638</strain>
    </source>
</reference>
<comment type="caution">
    <text evidence="2">The sequence shown here is derived from an EMBL/GenBank/DDBJ whole genome shotgun (WGS) entry which is preliminary data.</text>
</comment>
<reference evidence="2 3" key="2">
    <citation type="submission" date="2020-03" db="EMBL/GenBank/DDBJ databases">
        <authorList>
            <person name="Ichikawa N."/>
            <person name="Kimura A."/>
            <person name="Kitahashi Y."/>
            <person name="Uohara A."/>
        </authorList>
    </citation>
    <scope>NUCLEOTIDE SEQUENCE [LARGE SCALE GENOMIC DNA]</scope>
    <source>
        <strain evidence="2 3">NBRC 108638</strain>
    </source>
</reference>
<dbReference type="Proteomes" id="UP000482960">
    <property type="component" value="Unassembled WGS sequence"/>
</dbReference>
<evidence type="ECO:0000256" key="1">
    <source>
        <dbReference type="SAM" id="MobiDB-lite"/>
    </source>
</evidence>
<evidence type="ECO:0000313" key="3">
    <source>
        <dbReference type="Proteomes" id="UP000482960"/>
    </source>
</evidence>
<evidence type="ECO:0000313" key="2">
    <source>
        <dbReference type="EMBL" id="GFJ92201.1"/>
    </source>
</evidence>
<accession>A0A6V8LBP5</accession>
<dbReference type="AlphaFoldDB" id="A0A6V8LBP5"/>
<protein>
    <submittedName>
        <fullName evidence="2">Uncharacterized protein</fullName>
    </submittedName>
</protein>
<organism evidence="2 3">
    <name type="scientific">Phytohabitans rumicis</name>
    <dbReference type="NCBI Taxonomy" id="1076125"/>
    <lineage>
        <taxon>Bacteria</taxon>
        <taxon>Bacillati</taxon>
        <taxon>Actinomycetota</taxon>
        <taxon>Actinomycetes</taxon>
        <taxon>Micromonosporales</taxon>
        <taxon>Micromonosporaceae</taxon>
    </lineage>
</organism>
<proteinExistence type="predicted"/>
<gene>
    <name evidence="2" type="ORF">Prum_058430</name>
</gene>
<feature type="region of interest" description="Disordered" evidence="1">
    <location>
        <begin position="1"/>
        <end position="31"/>
    </location>
</feature>
<sequence>MSRFRRLFGSGSEREDKSVVPTGTEHDYRPHHCSRSHDWAVQGTGVASGTRVTMRIEAWGARFRVGDRIVIGSPAETWWIVGVTKDGNTWFPDRALLELADTLEQS</sequence>
<keyword evidence="3" id="KW-1185">Reference proteome</keyword>
<feature type="compositionally biased region" description="Basic and acidic residues" evidence="1">
    <location>
        <begin position="12"/>
        <end position="31"/>
    </location>
</feature>